<dbReference type="EMBL" id="JBCDNA010000001">
    <property type="protein sequence ID" value="MEL4455421.1"/>
    <property type="molecule type" value="Genomic_DNA"/>
</dbReference>
<feature type="domain" description="DinB-like" evidence="1">
    <location>
        <begin position="26"/>
        <end position="151"/>
    </location>
</feature>
<keyword evidence="3" id="KW-1185">Reference proteome</keyword>
<comment type="caution">
    <text evidence="2">The sequence shown here is derived from an EMBL/GenBank/DDBJ whole genome shotgun (WGS) entry which is preliminary data.</text>
</comment>
<dbReference type="InterPro" id="IPR024775">
    <property type="entry name" value="DinB-like"/>
</dbReference>
<evidence type="ECO:0000313" key="3">
    <source>
        <dbReference type="Proteomes" id="UP001474120"/>
    </source>
</evidence>
<dbReference type="SUPFAM" id="SSF109854">
    <property type="entry name" value="DinB/YfiT-like putative metalloenzymes"/>
    <property type="match status" value="1"/>
</dbReference>
<organism evidence="2 3">
    <name type="scientific">Lutimonas vermicola</name>
    <dbReference type="NCBI Taxonomy" id="414288"/>
    <lineage>
        <taxon>Bacteria</taxon>
        <taxon>Pseudomonadati</taxon>
        <taxon>Bacteroidota</taxon>
        <taxon>Flavobacteriia</taxon>
        <taxon>Flavobacteriales</taxon>
        <taxon>Flavobacteriaceae</taxon>
        <taxon>Lutimonas</taxon>
    </lineage>
</organism>
<protein>
    <submittedName>
        <fullName evidence="2">DinB family protein</fullName>
    </submittedName>
</protein>
<evidence type="ECO:0000259" key="1">
    <source>
        <dbReference type="Pfam" id="PF12867"/>
    </source>
</evidence>
<gene>
    <name evidence="2" type="ORF">AABB81_05900</name>
</gene>
<dbReference type="Pfam" id="PF12867">
    <property type="entry name" value="DinB_2"/>
    <property type="match status" value="1"/>
</dbReference>
<sequence length="166" mass="19288">MNVLINNLIFQMEQIQKGKNWIGTNFKTIINPLSETDFFYQPKSMHSVAEIISHLTIWREETILKIETGEGSITDDDPSNWKTNEELKPLGKESILLAYNTSLKKFLQLLKGKSDDFLEDIYYDTDFKDYFSYSFLLNGMLHHDLYHLGQLGLMIKILNSNQNSSL</sequence>
<dbReference type="Proteomes" id="UP001474120">
    <property type="component" value="Unassembled WGS sequence"/>
</dbReference>
<dbReference type="Gene3D" id="1.20.120.450">
    <property type="entry name" value="dinb family like domain"/>
    <property type="match status" value="1"/>
</dbReference>
<dbReference type="InterPro" id="IPR034660">
    <property type="entry name" value="DinB/YfiT-like"/>
</dbReference>
<dbReference type="RefSeq" id="WP_342159244.1">
    <property type="nucleotide sequence ID" value="NZ_JBCDNA010000001.1"/>
</dbReference>
<name>A0ABU9KZ02_9FLAO</name>
<evidence type="ECO:0000313" key="2">
    <source>
        <dbReference type="EMBL" id="MEL4455421.1"/>
    </source>
</evidence>
<reference evidence="2 3" key="1">
    <citation type="submission" date="2024-04" db="EMBL/GenBank/DDBJ databases">
        <title>whole genome sequencing of Lutimonas vermicola strain IMCC1616.</title>
        <authorList>
            <person name="Bae S.S."/>
        </authorList>
    </citation>
    <scope>NUCLEOTIDE SEQUENCE [LARGE SCALE GENOMIC DNA]</scope>
    <source>
        <strain evidence="2 3">IMCC1616</strain>
    </source>
</reference>
<accession>A0ABU9KZ02</accession>
<proteinExistence type="predicted"/>